<gene>
    <name evidence="2" type="ORF">JGI23_01076</name>
</gene>
<dbReference type="RefSeq" id="WP_092349642.1">
    <property type="nucleotide sequence ID" value="NZ_CZVW01000009.1"/>
</dbReference>
<name>A0A0P1MZH9_9BACT</name>
<protein>
    <submittedName>
        <fullName evidence="2">Lipopolysaccharide-assembly</fullName>
    </submittedName>
</protein>
<dbReference type="Pfam" id="PF04390">
    <property type="entry name" value="LptE"/>
    <property type="match status" value="1"/>
</dbReference>
<dbReference type="GO" id="GO:0043165">
    <property type="term" value="P:Gram-negative-bacterium-type cell outer membrane assembly"/>
    <property type="evidence" value="ECO:0007669"/>
    <property type="project" value="InterPro"/>
</dbReference>
<keyword evidence="1" id="KW-0472">Membrane</keyword>
<reference evidence="3" key="1">
    <citation type="submission" date="2015-11" db="EMBL/GenBank/DDBJ databases">
        <authorList>
            <person name="Varghese N."/>
        </authorList>
    </citation>
    <scope>NUCLEOTIDE SEQUENCE [LARGE SCALE GENOMIC DNA]</scope>
    <source>
        <strain evidence="3">JGI-23</strain>
    </source>
</reference>
<dbReference type="PROSITE" id="PS51257">
    <property type="entry name" value="PROKAR_LIPOPROTEIN"/>
    <property type="match status" value="1"/>
</dbReference>
<dbReference type="InterPro" id="IPR007485">
    <property type="entry name" value="LPS_assembly_LptE"/>
</dbReference>
<sequence length="179" mass="20474">MDLKRRKRKTVNFKILLGFIIFAFAFLIYACRYSFTGASVPPHLKTIAIPVFDDQSGYGRATLREELTQKIVERFIQDNTLKIADRNTANSILEGVILSVQDNPVVVGSGERIKKSRITITVRVSFYDMVQRTKVWERTFSNWGEYDLEGNVQLNLQLGIQQAIEKLSEDILLATVANW</sequence>
<dbReference type="OrthoDB" id="9790776at2"/>
<evidence type="ECO:0000313" key="3">
    <source>
        <dbReference type="Proteomes" id="UP000199197"/>
    </source>
</evidence>
<dbReference type="AlphaFoldDB" id="A0A0P1MZH9"/>
<keyword evidence="1" id="KW-1133">Transmembrane helix</keyword>
<proteinExistence type="predicted"/>
<evidence type="ECO:0000256" key="1">
    <source>
        <dbReference type="SAM" id="Phobius"/>
    </source>
</evidence>
<organism evidence="2 3">
    <name type="scientific">Candidatus Chryseopegocella kryptomonas</name>
    <dbReference type="NCBI Taxonomy" id="1633643"/>
    <lineage>
        <taxon>Bacteria</taxon>
        <taxon>Pseudomonadati</taxon>
        <taxon>Candidatus Kryptoniota</taxon>
        <taxon>Candidatus Chryseopegocella</taxon>
    </lineage>
</organism>
<dbReference type="GO" id="GO:0019867">
    <property type="term" value="C:outer membrane"/>
    <property type="evidence" value="ECO:0007669"/>
    <property type="project" value="InterPro"/>
</dbReference>
<evidence type="ECO:0000313" key="2">
    <source>
        <dbReference type="EMBL" id="CUT01588.1"/>
    </source>
</evidence>
<feature type="transmembrane region" description="Helical" evidence="1">
    <location>
        <begin position="12"/>
        <end position="30"/>
    </location>
</feature>
<dbReference type="Proteomes" id="UP000199197">
    <property type="component" value="Unassembled WGS sequence"/>
</dbReference>
<accession>A0A0P1MZH9</accession>
<keyword evidence="3" id="KW-1185">Reference proteome</keyword>
<keyword evidence="1" id="KW-0812">Transmembrane</keyword>
<dbReference type="EMBL" id="CZVW01000009">
    <property type="protein sequence ID" value="CUT01588.1"/>
    <property type="molecule type" value="Genomic_DNA"/>
</dbReference>